<evidence type="ECO:0000256" key="1">
    <source>
        <dbReference type="SAM" id="Phobius"/>
    </source>
</evidence>
<dbReference type="EMBL" id="CH902617">
    <property type="protein sequence ID" value="KPU79841.1"/>
    <property type="molecule type" value="Genomic_DNA"/>
</dbReference>
<dbReference type="InParanoid" id="A0A0P8YLW3"/>
<keyword evidence="1" id="KW-1133">Transmembrane helix</keyword>
<keyword evidence="3" id="KW-1185">Reference proteome</keyword>
<evidence type="ECO:0000313" key="3">
    <source>
        <dbReference type="Proteomes" id="UP000007801"/>
    </source>
</evidence>
<reference evidence="2 3" key="1">
    <citation type="journal article" date="2007" name="Nature">
        <title>Evolution of genes and genomes on the Drosophila phylogeny.</title>
        <authorList>
            <consortium name="Drosophila 12 Genomes Consortium"/>
            <person name="Clark A.G."/>
            <person name="Eisen M.B."/>
            <person name="Smith D.R."/>
            <person name="Bergman C.M."/>
            <person name="Oliver B."/>
            <person name="Markow T.A."/>
            <person name="Kaufman T.C."/>
            <person name="Kellis M."/>
            <person name="Gelbart W."/>
            <person name="Iyer V.N."/>
            <person name="Pollard D.A."/>
            <person name="Sackton T.B."/>
            <person name="Larracuente A.M."/>
            <person name="Singh N.D."/>
            <person name="Abad J.P."/>
            <person name="Abt D.N."/>
            <person name="Adryan B."/>
            <person name="Aguade M."/>
            <person name="Akashi H."/>
            <person name="Anderson W.W."/>
            <person name="Aquadro C.F."/>
            <person name="Ardell D.H."/>
            <person name="Arguello R."/>
            <person name="Artieri C.G."/>
            <person name="Barbash D.A."/>
            <person name="Barker D."/>
            <person name="Barsanti P."/>
            <person name="Batterham P."/>
            <person name="Batzoglou S."/>
            <person name="Begun D."/>
            <person name="Bhutkar A."/>
            <person name="Blanco E."/>
            <person name="Bosak S.A."/>
            <person name="Bradley R.K."/>
            <person name="Brand A.D."/>
            <person name="Brent M.R."/>
            <person name="Brooks A.N."/>
            <person name="Brown R.H."/>
            <person name="Butlin R.K."/>
            <person name="Caggese C."/>
            <person name="Calvi B.R."/>
            <person name="Bernardo de Carvalho A."/>
            <person name="Caspi A."/>
            <person name="Castrezana S."/>
            <person name="Celniker S.E."/>
            <person name="Chang J.L."/>
            <person name="Chapple C."/>
            <person name="Chatterji S."/>
            <person name="Chinwalla A."/>
            <person name="Civetta A."/>
            <person name="Clifton S.W."/>
            <person name="Comeron J.M."/>
            <person name="Costello J.C."/>
            <person name="Coyne J.A."/>
            <person name="Daub J."/>
            <person name="David R.G."/>
            <person name="Delcher A.L."/>
            <person name="Delehaunty K."/>
            <person name="Do C.B."/>
            <person name="Ebling H."/>
            <person name="Edwards K."/>
            <person name="Eickbush T."/>
            <person name="Evans J.D."/>
            <person name="Filipski A."/>
            <person name="Findeiss S."/>
            <person name="Freyhult E."/>
            <person name="Fulton L."/>
            <person name="Fulton R."/>
            <person name="Garcia A.C."/>
            <person name="Gardiner A."/>
            <person name="Garfield D.A."/>
            <person name="Garvin B.E."/>
            <person name="Gibson G."/>
            <person name="Gilbert D."/>
            <person name="Gnerre S."/>
            <person name="Godfrey J."/>
            <person name="Good R."/>
            <person name="Gotea V."/>
            <person name="Gravely B."/>
            <person name="Greenberg A.J."/>
            <person name="Griffiths-Jones S."/>
            <person name="Gross S."/>
            <person name="Guigo R."/>
            <person name="Gustafson E.A."/>
            <person name="Haerty W."/>
            <person name="Hahn M.W."/>
            <person name="Halligan D.L."/>
            <person name="Halpern A.L."/>
            <person name="Halter G.M."/>
            <person name="Han M.V."/>
            <person name="Heger A."/>
            <person name="Hillier L."/>
            <person name="Hinrichs A.S."/>
            <person name="Holmes I."/>
            <person name="Hoskins R.A."/>
            <person name="Hubisz M.J."/>
            <person name="Hultmark D."/>
            <person name="Huntley M.A."/>
            <person name="Jaffe D.B."/>
            <person name="Jagadeeshan S."/>
            <person name="Jeck W.R."/>
            <person name="Johnson J."/>
            <person name="Jones C.D."/>
            <person name="Jordan W.C."/>
            <person name="Karpen G.H."/>
            <person name="Kataoka E."/>
            <person name="Keightley P.D."/>
            <person name="Kheradpour P."/>
            <person name="Kirkness E.F."/>
            <person name="Koerich L.B."/>
            <person name="Kristiansen K."/>
            <person name="Kudrna D."/>
            <person name="Kulathinal R.J."/>
            <person name="Kumar S."/>
            <person name="Kwok R."/>
            <person name="Lander E."/>
            <person name="Langley C.H."/>
            <person name="Lapoint R."/>
            <person name="Lazzaro B.P."/>
            <person name="Lee S.J."/>
            <person name="Levesque L."/>
            <person name="Li R."/>
            <person name="Lin C.F."/>
            <person name="Lin M.F."/>
            <person name="Lindblad-Toh K."/>
            <person name="Llopart A."/>
            <person name="Long M."/>
            <person name="Low L."/>
            <person name="Lozovsky E."/>
            <person name="Lu J."/>
            <person name="Luo M."/>
            <person name="Machado C.A."/>
            <person name="Makalowski W."/>
            <person name="Marzo M."/>
            <person name="Matsuda M."/>
            <person name="Matzkin L."/>
            <person name="McAllister B."/>
            <person name="McBride C.S."/>
            <person name="McKernan B."/>
            <person name="McKernan K."/>
            <person name="Mendez-Lago M."/>
            <person name="Minx P."/>
            <person name="Mollenhauer M.U."/>
            <person name="Montooth K."/>
            <person name="Mount S.M."/>
            <person name="Mu X."/>
            <person name="Myers E."/>
            <person name="Negre B."/>
            <person name="Newfeld S."/>
            <person name="Nielsen R."/>
            <person name="Noor M.A."/>
            <person name="O'Grady P."/>
            <person name="Pachter L."/>
            <person name="Papaceit M."/>
            <person name="Parisi M.J."/>
            <person name="Parisi M."/>
            <person name="Parts L."/>
            <person name="Pedersen J.S."/>
            <person name="Pesole G."/>
            <person name="Phillippy A.M."/>
            <person name="Ponting C.P."/>
            <person name="Pop M."/>
            <person name="Porcelli D."/>
            <person name="Powell J.R."/>
            <person name="Prohaska S."/>
            <person name="Pruitt K."/>
            <person name="Puig M."/>
            <person name="Quesneville H."/>
            <person name="Ram K.R."/>
            <person name="Rand D."/>
            <person name="Rasmussen M.D."/>
            <person name="Reed L.K."/>
            <person name="Reenan R."/>
            <person name="Reily A."/>
            <person name="Remington K.A."/>
            <person name="Rieger T.T."/>
            <person name="Ritchie M.G."/>
            <person name="Robin C."/>
            <person name="Rogers Y.H."/>
            <person name="Rohde C."/>
            <person name="Rozas J."/>
            <person name="Rubenfield M.J."/>
            <person name="Ruiz A."/>
            <person name="Russo S."/>
            <person name="Salzberg S.L."/>
            <person name="Sanchez-Gracia A."/>
            <person name="Saranga D.J."/>
            <person name="Sato H."/>
            <person name="Schaeffer S.W."/>
            <person name="Schatz M.C."/>
            <person name="Schlenke T."/>
            <person name="Schwartz R."/>
            <person name="Segarra C."/>
            <person name="Singh R.S."/>
            <person name="Sirot L."/>
            <person name="Sirota M."/>
            <person name="Sisneros N.B."/>
            <person name="Smith C.D."/>
            <person name="Smith T.F."/>
            <person name="Spieth J."/>
            <person name="Stage D.E."/>
            <person name="Stark A."/>
            <person name="Stephan W."/>
            <person name="Strausberg R.L."/>
            <person name="Strempel S."/>
            <person name="Sturgill D."/>
            <person name="Sutton G."/>
            <person name="Sutton G.G."/>
            <person name="Tao W."/>
            <person name="Teichmann S."/>
            <person name="Tobari Y.N."/>
            <person name="Tomimura Y."/>
            <person name="Tsolas J.M."/>
            <person name="Valente V.L."/>
            <person name="Venter E."/>
            <person name="Venter J.C."/>
            <person name="Vicario S."/>
            <person name="Vieira F.G."/>
            <person name="Vilella A.J."/>
            <person name="Villasante A."/>
            <person name="Walenz B."/>
            <person name="Wang J."/>
            <person name="Wasserman M."/>
            <person name="Watts T."/>
            <person name="Wilson D."/>
            <person name="Wilson R.K."/>
            <person name="Wing R.A."/>
            <person name="Wolfner M.F."/>
            <person name="Wong A."/>
            <person name="Wong G.K."/>
            <person name="Wu C.I."/>
            <person name="Wu G."/>
            <person name="Yamamoto D."/>
            <person name="Yang H.P."/>
            <person name="Yang S.P."/>
            <person name="Yorke J.A."/>
            <person name="Yoshida K."/>
            <person name="Zdobnov E."/>
            <person name="Zhang P."/>
            <person name="Zhang Y."/>
            <person name="Zimin A.V."/>
            <person name="Baldwin J."/>
            <person name="Abdouelleil A."/>
            <person name="Abdulkadir J."/>
            <person name="Abebe A."/>
            <person name="Abera B."/>
            <person name="Abreu J."/>
            <person name="Acer S.C."/>
            <person name="Aftuck L."/>
            <person name="Alexander A."/>
            <person name="An P."/>
            <person name="Anderson E."/>
            <person name="Anderson S."/>
            <person name="Arachi H."/>
            <person name="Azer M."/>
            <person name="Bachantsang P."/>
            <person name="Barry A."/>
            <person name="Bayul T."/>
            <person name="Berlin A."/>
            <person name="Bessette D."/>
            <person name="Bloom T."/>
            <person name="Blye J."/>
            <person name="Boguslavskiy L."/>
            <person name="Bonnet C."/>
            <person name="Boukhgalter B."/>
            <person name="Bourzgui I."/>
            <person name="Brown A."/>
            <person name="Cahill P."/>
            <person name="Channer S."/>
            <person name="Cheshatsang Y."/>
            <person name="Chuda L."/>
            <person name="Citroen M."/>
            <person name="Collymore A."/>
            <person name="Cooke P."/>
            <person name="Costello M."/>
            <person name="D'Aco K."/>
            <person name="Daza R."/>
            <person name="De Haan G."/>
            <person name="DeGray S."/>
            <person name="DeMaso C."/>
            <person name="Dhargay N."/>
            <person name="Dooley K."/>
            <person name="Dooley E."/>
            <person name="Doricent M."/>
            <person name="Dorje P."/>
            <person name="Dorjee K."/>
            <person name="Dupes A."/>
            <person name="Elong R."/>
            <person name="Falk J."/>
            <person name="Farina A."/>
            <person name="Faro S."/>
            <person name="Ferguson D."/>
            <person name="Fisher S."/>
            <person name="Foley C.D."/>
            <person name="Franke A."/>
            <person name="Friedrich D."/>
            <person name="Gadbois L."/>
            <person name="Gearin G."/>
            <person name="Gearin C.R."/>
            <person name="Giannoukos G."/>
            <person name="Goode T."/>
            <person name="Graham J."/>
            <person name="Grandbois E."/>
            <person name="Grewal S."/>
            <person name="Gyaltsen K."/>
            <person name="Hafez N."/>
            <person name="Hagos B."/>
            <person name="Hall J."/>
            <person name="Henson C."/>
            <person name="Hollinger A."/>
            <person name="Honan T."/>
            <person name="Huard M.D."/>
            <person name="Hughes L."/>
            <person name="Hurhula B."/>
            <person name="Husby M.E."/>
            <person name="Kamat A."/>
            <person name="Kanga B."/>
            <person name="Kashin S."/>
            <person name="Khazanovich D."/>
            <person name="Kisner P."/>
            <person name="Lance K."/>
            <person name="Lara M."/>
            <person name="Lee W."/>
            <person name="Lennon N."/>
            <person name="Letendre F."/>
            <person name="LeVine R."/>
            <person name="Lipovsky A."/>
            <person name="Liu X."/>
            <person name="Liu J."/>
            <person name="Liu S."/>
            <person name="Lokyitsang T."/>
            <person name="Lokyitsang Y."/>
            <person name="Lubonja R."/>
            <person name="Lui A."/>
            <person name="MacDonald P."/>
            <person name="Magnisalis V."/>
            <person name="Maru K."/>
            <person name="Matthews C."/>
            <person name="McCusker W."/>
            <person name="McDonough S."/>
            <person name="Mehta T."/>
            <person name="Meldrim J."/>
            <person name="Meneus L."/>
            <person name="Mihai O."/>
            <person name="Mihalev A."/>
            <person name="Mihova T."/>
            <person name="Mittelman R."/>
            <person name="Mlenga V."/>
            <person name="Montmayeur A."/>
            <person name="Mulrain L."/>
            <person name="Navidi A."/>
            <person name="Naylor J."/>
            <person name="Negash T."/>
            <person name="Nguyen T."/>
            <person name="Nguyen N."/>
            <person name="Nicol R."/>
            <person name="Norbu C."/>
            <person name="Norbu N."/>
            <person name="Novod N."/>
            <person name="O'Neill B."/>
            <person name="Osman S."/>
            <person name="Markiewicz E."/>
            <person name="Oyono O.L."/>
            <person name="Patti C."/>
            <person name="Phunkhang P."/>
            <person name="Pierre F."/>
            <person name="Priest M."/>
            <person name="Raghuraman S."/>
            <person name="Rege F."/>
            <person name="Reyes R."/>
            <person name="Rise C."/>
            <person name="Rogov P."/>
            <person name="Ross K."/>
            <person name="Ryan E."/>
            <person name="Settipalli S."/>
            <person name="Shea T."/>
            <person name="Sherpa N."/>
            <person name="Shi L."/>
            <person name="Shih D."/>
            <person name="Sparrow T."/>
            <person name="Spaulding J."/>
            <person name="Stalker J."/>
            <person name="Stange-Thomann N."/>
            <person name="Stavropoulos S."/>
            <person name="Stone C."/>
            <person name="Strader C."/>
            <person name="Tesfaye S."/>
            <person name="Thomson T."/>
            <person name="Thoulutsang Y."/>
            <person name="Thoulutsang D."/>
            <person name="Topham K."/>
            <person name="Topping I."/>
            <person name="Tsamla T."/>
            <person name="Vassiliev H."/>
            <person name="Vo A."/>
            <person name="Wangchuk T."/>
            <person name="Wangdi T."/>
            <person name="Weiand M."/>
            <person name="Wilkinson J."/>
            <person name="Wilson A."/>
            <person name="Yadav S."/>
            <person name="Young G."/>
            <person name="Yu Q."/>
            <person name="Zembek L."/>
            <person name="Zhong D."/>
            <person name="Zimmer A."/>
            <person name="Zwirko Z."/>
            <person name="Jaffe D.B."/>
            <person name="Alvarez P."/>
            <person name="Brockman W."/>
            <person name="Butler J."/>
            <person name="Chin C."/>
            <person name="Gnerre S."/>
            <person name="Grabherr M."/>
            <person name="Kleber M."/>
            <person name="Mauceli E."/>
            <person name="MacCallum I."/>
        </authorList>
    </citation>
    <scope>NUCLEOTIDE SEQUENCE [LARGE SCALE GENOMIC DNA]</scope>
    <source>
        <strain evidence="3">Tucson 14024-0371.13</strain>
    </source>
</reference>
<keyword evidence="1" id="KW-0812">Transmembrane</keyword>
<dbReference type="Proteomes" id="UP000007801">
    <property type="component" value="Unassembled WGS sequence"/>
</dbReference>
<organism evidence="2 3">
    <name type="scientific">Drosophila ananassae</name>
    <name type="common">Fruit fly</name>
    <dbReference type="NCBI Taxonomy" id="7217"/>
    <lineage>
        <taxon>Eukaryota</taxon>
        <taxon>Metazoa</taxon>
        <taxon>Ecdysozoa</taxon>
        <taxon>Arthropoda</taxon>
        <taxon>Hexapoda</taxon>
        <taxon>Insecta</taxon>
        <taxon>Pterygota</taxon>
        <taxon>Neoptera</taxon>
        <taxon>Endopterygota</taxon>
        <taxon>Diptera</taxon>
        <taxon>Brachycera</taxon>
        <taxon>Muscomorpha</taxon>
        <taxon>Ephydroidea</taxon>
        <taxon>Drosophilidae</taxon>
        <taxon>Drosophila</taxon>
        <taxon>Sophophora</taxon>
    </lineage>
</organism>
<accession>A0A0P8YLW3</accession>
<protein>
    <submittedName>
        <fullName evidence="2">Uncharacterized protein</fullName>
    </submittedName>
</protein>
<gene>
    <name evidence="2" type="primary">Dana\GF27184</name>
    <name evidence="2" type="ORF">GF27184</name>
</gene>
<sequence length="52" mass="6161">MNNILKFLSYLICAPVALLFMFLYCYYLYLNIRECRRSRGNEVTSTDSEVNV</sequence>
<keyword evidence="1" id="KW-0472">Membrane</keyword>
<proteinExistence type="predicted"/>
<evidence type="ECO:0000313" key="2">
    <source>
        <dbReference type="EMBL" id="KPU79841.1"/>
    </source>
</evidence>
<dbReference type="STRING" id="7217.A0A0P8YLW3"/>
<feature type="transmembrane region" description="Helical" evidence="1">
    <location>
        <begin position="7"/>
        <end position="29"/>
    </location>
</feature>
<dbReference type="AlphaFoldDB" id="A0A0P8YLW3"/>
<name>A0A0P8YLW3_DROAN</name>